<reference evidence="2 3" key="1">
    <citation type="journal article" date="2014" name="BMC Genomics">
        <title>Comparison of environmental and isolate Sulfobacillus genomes reveals diverse carbon, sulfur, nitrogen, and hydrogen metabolisms.</title>
        <authorList>
            <person name="Justice N.B."/>
            <person name="Norman A."/>
            <person name="Brown C.T."/>
            <person name="Singh A."/>
            <person name="Thomas B.C."/>
            <person name="Banfield J.F."/>
        </authorList>
    </citation>
    <scope>NUCLEOTIDE SEQUENCE [LARGE SCALE GENOMIC DNA]</scope>
    <source>
        <strain evidence="2">AMDSBA5</strain>
    </source>
</reference>
<dbReference type="Proteomes" id="UP000242705">
    <property type="component" value="Unassembled WGS sequence"/>
</dbReference>
<name>A0A2T2X4L1_SULTH</name>
<proteinExistence type="predicted"/>
<dbReference type="Pfam" id="PF08241">
    <property type="entry name" value="Methyltransf_11"/>
    <property type="match status" value="1"/>
</dbReference>
<dbReference type="GO" id="GO:0008757">
    <property type="term" value="F:S-adenosylmethionine-dependent methyltransferase activity"/>
    <property type="evidence" value="ECO:0007669"/>
    <property type="project" value="InterPro"/>
</dbReference>
<gene>
    <name evidence="2" type="ORF">C7B47_01570</name>
</gene>
<dbReference type="Gene3D" id="3.40.50.150">
    <property type="entry name" value="Vaccinia Virus protein VP39"/>
    <property type="match status" value="1"/>
</dbReference>
<sequence>MIQLRENPYGVEVTIFMSLFDDVAPRYEAFCHTPLGQFINQVEQKIIIDLSSPQPKESWIDLGCGTGEYSVALASFGCQVIGLDESESMLERARTKPVTSGTVKYESADIRYIPYPNGFFDGALIQVTLEFVKDAPQVLKEALRVLQHSGRLVVGLIHELGPWAQHYQERAKTDPVTVYRHAHFWTVQELYELLHCFPVRIESGLYVGPNEFTTQDAAWHLEAQRRNTWPLEKAGFIGLRFNRKDCGTL</sequence>
<dbReference type="InterPro" id="IPR029063">
    <property type="entry name" value="SAM-dependent_MTases_sf"/>
</dbReference>
<comment type="caution">
    <text evidence="2">The sequence shown here is derived from an EMBL/GenBank/DDBJ whole genome shotgun (WGS) entry which is preliminary data.</text>
</comment>
<dbReference type="AlphaFoldDB" id="A0A2T2X4L1"/>
<dbReference type="CDD" id="cd02440">
    <property type="entry name" value="AdoMet_MTases"/>
    <property type="match status" value="1"/>
</dbReference>
<dbReference type="InterPro" id="IPR013216">
    <property type="entry name" value="Methyltransf_11"/>
</dbReference>
<evidence type="ECO:0000313" key="3">
    <source>
        <dbReference type="Proteomes" id="UP000242705"/>
    </source>
</evidence>
<dbReference type="SUPFAM" id="SSF53335">
    <property type="entry name" value="S-adenosyl-L-methionine-dependent methyltransferases"/>
    <property type="match status" value="1"/>
</dbReference>
<dbReference type="PANTHER" id="PTHR43861:SF1">
    <property type="entry name" value="TRANS-ACONITATE 2-METHYLTRANSFERASE"/>
    <property type="match status" value="1"/>
</dbReference>
<organism evidence="2 3">
    <name type="scientific">Sulfobacillus thermosulfidooxidans</name>
    <dbReference type="NCBI Taxonomy" id="28034"/>
    <lineage>
        <taxon>Bacteria</taxon>
        <taxon>Bacillati</taxon>
        <taxon>Bacillota</taxon>
        <taxon>Clostridia</taxon>
        <taxon>Eubacteriales</taxon>
        <taxon>Clostridiales Family XVII. Incertae Sedis</taxon>
        <taxon>Sulfobacillus</taxon>
    </lineage>
</organism>
<feature type="domain" description="Methyltransferase type 11" evidence="1">
    <location>
        <begin position="61"/>
        <end position="154"/>
    </location>
</feature>
<protein>
    <recommendedName>
        <fullName evidence="1">Methyltransferase type 11 domain-containing protein</fullName>
    </recommendedName>
</protein>
<dbReference type="EMBL" id="PXYX01000002">
    <property type="protein sequence ID" value="PSR29431.1"/>
    <property type="molecule type" value="Genomic_DNA"/>
</dbReference>
<evidence type="ECO:0000259" key="1">
    <source>
        <dbReference type="Pfam" id="PF08241"/>
    </source>
</evidence>
<accession>A0A2T2X4L1</accession>
<dbReference type="PANTHER" id="PTHR43861">
    <property type="entry name" value="TRANS-ACONITATE 2-METHYLTRANSFERASE-RELATED"/>
    <property type="match status" value="1"/>
</dbReference>
<evidence type="ECO:0000313" key="2">
    <source>
        <dbReference type="EMBL" id="PSR29431.1"/>
    </source>
</evidence>